<name>A0A9W9G0R2_9EURO</name>
<proteinExistence type="predicted"/>
<keyword evidence="1" id="KW-0812">Transmembrane</keyword>
<feature type="transmembrane region" description="Helical" evidence="1">
    <location>
        <begin position="20"/>
        <end position="38"/>
    </location>
</feature>
<dbReference type="Proteomes" id="UP001149165">
    <property type="component" value="Unassembled WGS sequence"/>
</dbReference>
<sequence length="283" mass="32317">MPISMKDWLGTFELSRPLGITMLMHPLIFFFAFSFIFLYHTRHEISIYQRKFHKRRIFLYIHIATGATEAFRYRLNEMLHGPSDTLPDSLGVLSCFIWGLTSLELVKTLRRGDPRTTRPPYQAGAILRPVVCLASYVFGIPALHRLSISALDSFIYARLAIFFFAYTPYIRSYSSGTIYAISIPLAAALSIHESQVPGASIIYVLTVSYITRLNEWVTHESRCLRSSKEVSSSVSPYWKSTVLMLINLGFVELEELRIVTRAKELENIVVDEYVPNKSMDLVG</sequence>
<keyword evidence="3" id="KW-1185">Reference proteome</keyword>
<dbReference type="EMBL" id="JAPQKH010000003">
    <property type="protein sequence ID" value="KAJ5109490.1"/>
    <property type="molecule type" value="Genomic_DNA"/>
</dbReference>
<evidence type="ECO:0000313" key="3">
    <source>
        <dbReference type="Proteomes" id="UP001149165"/>
    </source>
</evidence>
<dbReference type="AlphaFoldDB" id="A0A9W9G0R2"/>
<evidence type="ECO:0000313" key="2">
    <source>
        <dbReference type="EMBL" id="KAJ5109490.1"/>
    </source>
</evidence>
<feature type="transmembrane region" description="Helical" evidence="1">
    <location>
        <begin position="146"/>
        <end position="166"/>
    </location>
</feature>
<organism evidence="2 3">
    <name type="scientific">Penicillium angulare</name>
    <dbReference type="NCBI Taxonomy" id="116970"/>
    <lineage>
        <taxon>Eukaryota</taxon>
        <taxon>Fungi</taxon>
        <taxon>Dikarya</taxon>
        <taxon>Ascomycota</taxon>
        <taxon>Pezizomycotina</taxon>
        <taxon>Eurotiomycetes</taxon>
        <taxon>Eurotiomycetidae</taxon>
        <taxon>Eurotiales</taxon>
        <taxon>Aspergillaceae</taxon>
        <taxon>Penicillium</taxon>
    </lineage>
</organism>
<evidence type="ECO:0000256" key="1">
    <source>
        <dbReference type="SAM" id="Phobius"/>
    </source>
</evidence>
<comment type="caution">
    <text evidence="2">The sequence shown here is derived from an EMBL/GenBank/DDBJ whole genome shotgun (WGS) entry which is preliminary data.</text>
</comment>
<keyword evidence="1" id="KW-0472">Membrane</keyword>
<reference evidence="2" key="2">
    <citation type="journal article" date="2023" name="IMA Fungus">
        <title>Comparative genomic study of the Penicillium genus elucidates a diverse pangenome and 15 lateral gene transfer events.</title>
        <authorList>
            <person name="Petersen C."/>
            <person name="Sorensen T."/>
            <person name="Nielsen M.R."/>
            <person name="Sondergaard T.E."/>
            <person name="Sorensen J.L."/>
            <person name="Fitzpatrick D.A."/>
            <person name="Frisvad J.C."/>
            <person name="Nielsen K.L."/>
        </authorList>
    </citation>
    <scope>NUCLEOTIDE SEQUENCE</scope>
    <source>
        <strain evidence="2">IBT 30069</strain>
    </source>
</reference>
<gene>
    <name evidence="2" type="ORF">N7456_006165</name>
</gene>
<feature type="transmembrane region" description="Helical" evidence="1">
    <location>
        <begin position="121"/>
        <end position="140"/>
    </location>
</feature>
<protein>
    <submittedName>
        <fullName evidence="2">Uncharacterized protein</fullName>
    </submittedName>
</protein>
<accession>A0A9W9G0R2</accession>
<dbReference type="OrthoDB" id="4922812at2759"/>
<reference evidence="2" key="1">
    <citation type="submission" date="2022-11" db="EMBL/GenBank/DDBJ databases">
        <authorList>
            <person name="Petersen C."/>
        </authorList>
    </citation>
    <scope>NUCLEOTIDE SEQUENCE</scope>
    <source>
        <strain evidence="2">IBT 30069</strain>
    </source>
</reference>
<keyword evidence="1" id="KW-1133">Transmembrane helix</keyword>